<name>A0A3N4IAI5_ASCIM</name>
<dbReference type="AlphaFoldDB" id="A0A3N4IAI5"/>
<evidence type="ECO:0000313" key="1">
    <source>
        <dbReference type="EMBL" id="RPA83092.1"/>
    </source>
</evidence>
<dbReference type="Proteomes" id="UP000275078">
    <property type="component" value="Unassembled WGS sequence"/>
</dbReference>
<evidence type="ECO:0000313" key="2">
    <source>
        <dbReference type="Proteomes" id="UP000275078"/>
    </source>
</evidence>
<proteinExistence type="predicted"/>
<gene>
    <name evidence="1" type="ORF">BJ508DRAFT_413752</name>
</gene>
<dbReference type="EMBL" id="ML119667">
    <property type="protein sequence ID" value="RPA83092.1"/>
    <property type="molecule type" value="Genomic_DNA"/>
</dbReference>
<accession>A0A3N4IAI5</accession>
<protein>
    <submittedName>
        <fullName evidence="1">Uncharacterized protein</fullName>
    </submittedName>
</protein>
<dbReference type="OrthoDB" id="5015991at2759"/>
<organism evidence="1 2">
    <name type="scientific">Ascobolus immersus RN42</name>
    <dbReference type="NCBI Taxonomy" id="1160509"/>
    <lineage>
        <taxon>Eukaryota</taxon>
        <taxon>Fungi</taxon>
        <taxon>Dikarya</taxon>
        <taxon>Ascomycota</taxon>
        <taxon>Pezizomycotina</taxon>
        <taxon>Pezizomycetes</taxon>
        <taxon>Pezizales</taxon>
        <taxon>Ascobolaceae</taxon>
        <taxon>Ascobolus</taxon>
    </lineage>
</organism>
<sequence>MCFYDQTIYACNDFKWGRFRTHCAKEYRTGETCGMKLIYQTTRLAERCTTCKKMEVIKNKIYRSQEKIGRWAAENAFPVSLDLERTSVMGWRMELEQLEANRASRRRNFG</sequence>
<keyword evidence="2" id="KW-1185">Reference proteome</keyword>
<dbReference type="STRING" id="1160509.A0A3N4IAI5"/>
<reference evidence="1 2" key="1">
    <citation type="journal article" date="2018" name="Nat. Ecol. Evol.">
        <title>Pezizomycetes genomes reveal the molecular basis of ectomycorrhizal truffle lifestyle.</title>
        <authorList>
            <person name="Murat C."/>
            <person name="Payen T."/>
            <person name="Noel B."/>
            <person name="Kuo A."/>
            <person name="Morin E."/>
            <person name="Chen J."/>
            <person name="Kohler A."/>
            <person name="Krizsan K."/>
            <person name="Balestrini R."/>
            <person name="Da Silva C."/>
            <person name="Montanini B."/>
            <person name="Hainaut M."/>
            <person name="Levati E."/>
            <person name="Barry K.W."/>
            <person name="Belfiori B."/>
            <person name="Cichocki N."/>
            <person name="Clum A."/>
            <person name="Dockter R.B."/>
            <person name="Fauchery L."/>
            <person name="Guy J."/>
            <person name="Iotti M."/>
            <person name="Le Tacon F."/>
            <person name="Lindquist E.A."/>
            <person name="Lipzen A."/>
            <person name="Malagnac F."/>
            <person name="Mello A."/>
            <person name="Molinier V."/>
            <person name="Miyauchi S."/>
            <person name="Poulain J."/>
            <person name="Riccioni C."/>
            <person name="Rubini A."/>
            <person name="Sitrit Y."/>
            <person name="Splivallo R."/>
            <person name="Traeger S."/>
            <person name="Wang M."/>
            <person name="Zifcakova L."/>
            <person name="Wipf D."/>
            <person name="Zambonelli A."/>
            <person name="Paolocci F."/>
            <person name="Nowrousian M."/>
            <person name="Ottonello S."/>
            <person name="Baldrian P."/>
            <person name="Spatafora J.W."/>
            <person name="Henrissat B."/>
            <person name="Nagy L.G."/>
            <person name="Aury J.M."/>
            <person name="Wincker P."/>
            <person name="Grigoriev I.V."/>
            <person name="Bonfante P."/>
            <person name="Martin F.M."/>
        </authorList>
    </citation>
    <scope>NUCLEOTIDE SEQUENCE [LARGE SCALE GENOMIC DNA]</scope>
    <source>
        <strain evidence="1 2">RN42</strain>
    </source>
</reference>